<evidence type="ECO:0000313" key="7">
    <source>
        <dbReference type="EMBL" id="KAG7092392.1"/>
    </source>
</evidence>
<sequence length="298" mass="33730">MLSIRQLTGKLRRPLFRVNLPSAYSATPRRWLSAESTNNMLLTGAPPQESPPVPETTRAEKTVKRFWKIVDMEKRKEGYVVTLDKRALKTPSGNTLLLPHNKAVVAALVATEWENQETLIKPHALPMTSLVSRAIDTLSEKQSREDVCNSLIEYLETDTICFYQDYPEHLVKLQTECWDPILSWIGKTYQVKVEKSNSILFDGQSLDTRKKLSEALSGFDQWEMAAMERATYTSKSFMIALALVRGRLSVEQASKAARVEVESQIQRWGEVEDTHDVDFHDIRRQLGSAACLLSTASA</sequence>
<keyword evidence="8" id="KW-1185">Reference proteome</keyword>
<dbReference type="PANTHER" id="PTHR21013">
    <property type="entry name" value="ATP SYNTHASE MITOCHONDRIAL F1 COMPLEX ASSEMBLY FACTOR 2/ATP12 PROTEIN, MITOCHONDRIAL PRECURSOR"/>
    <property type="match status" value="1"/>
</dbReference>
<evidence type="ECO:0008006" key="9">
    <source>
        <dbReference type="Google" id="ProtNLM"/>
    </source>
</evidence>
<organism evidence="7 8">
    <name type="scientific">Marasmius oreades</name>
    <name type="common">fairy-ring Marasmius</name>
    <dbReference type="NCBI Taxonomy" id="181124"/>
    <lineage>
        <taxon>Eukaryota</taxon>
        <taxon>Fungi</taxon>
        <taxon>Dikarya</taxon>
        <taxon>Basidiomycota</taxon>
        <taxon>Agaricomycotina</taxon>
        <taxon>Agaricomycetes</taxon>
        <taxon>Agaricomycetidae</taxon>
        <taxon>Agaricales</taxon>
        <taxon>Marasmiineae</taxon>
        <taxon>Marasmiaceae</taxon>
        <taxon>Marasmius</taxon>
    </lineage>
</organism>
<dbReference type="EMBL" id="CM032185">
    <property type="protein sequence ID" value="KAG7092392.1"/>
    <property type="molecule type" value="Genomic_DNA"/>
</dbReference>
<evidence type="ECO:0000313" key="8">
    <source>
        <dbReference type="Proteomes" id="UP001049176"/>
    </source>
</evidence>
<feature type="region of interest" description="Disordered" evidence="6">
    <location>
        <begin position="40"/>
        <end position="59"/>
    </location>
</feature>
<dbReference type="Proteomes" id="UP001049176">
    <property type="component" value="Chromosome 5"/>
</dbReference>
<dbReference type="GO" id="GO:0033615">
    <property type="term" value="P:mitochondrial proton-transporting ATP synthase complex assembly"/>
    <property type="evidence" value="ECO:0007669"/>
    <property type="project" value="TreeGrafter"/>
</dbReference>
<dbReference type="GO" id="GO:0005739">
    <property type="term" value="C:mitochondrion"/>
    <property type="evidence" value="ECO:0007669"/>
    <property type="project" value="UniProtKB-SubCell"/>
</dbReference>
<dbReference type="InterPro" id="IPR023335">
    <property type="entry name" value="ATP12_ortho_dom_sf"/>
</dbReference>
<evidence type="ECO:0000256" key="3">
    <source>
        <dbReference type="ARBA" id="ARBA00022946"/>
    </source>
</evidence>
<gene>
    <name evidence="7" type="ORF">E1B28_008749</name>
</gene>
<evidence type="ECO:0000256" key="5">
    <source>
        <dbReference type="ARBA" id="ARBA00023186"/>
    </source>
</evidence>
<evidence type="ECO:0000256" key="6">
    <source>
        <dbReference type="SAM" id="MobiDB-lite"/>
    </source>
</evidence>
<name>A0A9P7RZN7_9AGAR</name>
<evidence type="ECO:0000256" key="2">
    <source>
        <dbReference type="ARBA" id="ARBA00008231"/>
    </source>
</evidence>
<comment type="caution">
    <text evidence="7">The sequence shown here is derived from an EMBL/GenBank/DDBJ whole genome shotgun (WGS) entry which is preliminary data.</text>
</comment>
<accession>A0A9P7RZN7</accession>
<dbReference type="InterPro" id="IPR042272">
    <property type="entry name" value="ATP12_ATP_synth-F1-assembly_N"/>
</dbReference>
<evidence type="ECO:0000256" key="1">
    <source>
        <dbReference type="ARBA" id="ARBA00004173"/>
    </source>
</evidence>
<dbReference type="Gene3D" id="3.30.2180.10">
    <property type="entry name" value="ATP12-like"/>
    <property type="match status" value="1"/>
</dbReference>
<dbReference type="AlphaFoldDB" id="A0A9P7RZN7"/>
<protein>
    <recommendedName>
        <fullName evidence="9">ATP synthase mitochondrial F1 complex assembly factor 2</fullName>
    </recommendedName>
</protein>
<dbReference type="InterPro" id="IPR011419">
    <property type="entry name" value="ATP12_ATP_synth-F1-assembly"/>
</dbReference>
<keyword evidence="3" id="KW-0809">Transit peptide</keyword>
<keyword evidence="4" id="KW-0496">Mitochondrion</keyword>
<comment type="subcellular location">
    <subcellularLocation>
        <location evidence="1">Mitochondrion</location>
    </subcellularLocation>
</comment>
<comment type="similarity">
    <text evidence="2">Belongs to the ATP12 family.</text>
</comment>
<dbReference type="KEGG" id="more:E1B28_008749"/>
<keyword evidence="5" id="KW-0143">Chaperone</keyword>
<proteinExistence type="inferred from homology"/>
<dbReference type="PANTHER" id="PTHR21013:SF10">
    <property type="entry name" value="ATP SYNTHASE MITOCHONDRIAL F1 COMPLEX ASSEMBLY FACTOR 2"/>
    <property type="match status" value="1"/>
</dbReference>
<reference evidence="7" key="1">
    <citation type="journal article" date="2021" name="Genome Biol. Evol.">
        <title>The assembled and annotated genome of the fairy-ring fungus Marasmius oreades.</title>
        <authorList>
            <person name="Hiltunen M."/>
            <person name="Ament-Velasquez S.L."/>
            <person name="Johannesson H."/>
        </authorList>
    </citation>
    <scope>NUCLEOTIDE SEQUENCE</scope>
    <source>
        <strain evidence="7">03SP1</strain>
    </source>
</reference>
<dbReference type="Gene3D" id="1.10.3580.10">
    <property type="entry name" value="ATP12 ATPase"/>
    <property type="match status" value="1"/>
</dbReference>
<dbReference type="SUPFAM" id="SSF160909">
    <property type="entry name" value="ATP12-like"/>
    <property type="match status" value="1"/>
</dbReference>
<evidence type="ECO:0000256" key="4">
    <source>
        <dbReference type="ARBA" id="ARBA00023128"/>
    </source>
</evidence>
<dbReference type="OrthoDB" id="5673at2759"/>
<dbReference type="RefSeq" id="XP_043008862.1">
    <property type="nucleotide sequence ID" value="XM_043153578.1"/>
</dbReference>
<dbReference type="Pfam" id="PF07542">
    <property type="entry name" value="ATP12"/>
    <property type="match status" value="1"/>
</dbReference>
<dbReference type="GeneID" id="66077825"/>